<dbReference type="Pfam" id="PF00023">
    <property type="entry name" value="Ank"/>
    <property type="match status" value="1"/>
</dbReference>
<dbReference type="InParanoid" id="E4USG8"/>
<feature type="repeat" description="ANK" evidence="3">
    <location>
        <begin position="875"/>
        <end position="907"/>
    </location>
</feature>
<keyword evidence="5" id="KW-1185">Reference proteome</keyword>
<dbReference type="PROSITE" id="PS50088">
    <property type="entry name" value="ANK_REPEAT"/>
    <property type="match status" value="10"/>
</dbReference>
<dbReference type="Pfam" id="PF12796">
    <property type="entry name" value="Ank_2"/>
    <property type="match status" value="3"/>
</dbReference>
<dbReference type="InterPro" id="IPR036770">
    <property type="entry name" value="Ankyrin_rpt-contain_sf"/>
</dbReference>
<dbReference type="Gene3D" id="1.25.40.20">
    <property type="entry name" value="Ankyrin repeat-containing domain"/>
    <property type="match status" value="4"/>
</dbReference>
<reference evidence="5" key="1">
    <citation type="journal article" date="2012" name="MBio">
        <title>Comparative genome analysis of Trichophyton rubrum and related dermatophytes reveals candidate genes involved in infection.</title>
        <authorList>
            <person name="Martinez D.A."/>
            <person name="Oliver B.G."/>
            <person name="Graeser Y."/>
            <person name="Goldberg J.M."/>
            <person name="Li W."/>
            <person name="Martinez-Rossi N.M."/>
            <person name="Monod M."/>
            <person name="Shelest E."/>
            <person name="Barton R.C."/>
            <person name="Birch E."/>
            <person name="Brakhage A.A."/>
            <person name="Chen Z."/>
            <person name="Gurr S.J."/>
            <person name="Heiman D."/>
            <person name="Heitman J."/>
            <person name="Kosti I."/>
            <person name="Rossi A."/>
            <person name="Saif S."/>
            <person name="Samalova M."/>
            <person name="Saunders C.W."/>
            <person name="Shea T."/>
            <person name="Summerbell R.C."/>
            <person name="Xu J."/>
            <person name="Young S."/>
            <person name="Zeng Q."/>
            <person name="Birren B.W."/>
            <person name="Cuomo C.A."/>
            <person name="White T.C."/>
        </authorList>
    </citation>
    <scope>NUCLEOTIDE SEQUENCE [LARGE SCALE GENOMIC DNA]</scope>
    <source>
        <strain evidence="5">ATCC MYA-4604 / CBS 118893</strain>
    </source>
</reference>
<dbReference type="SUPFAM" id="SSF48403">
    <property type="entry name" value="Ankyrin repeat"/>
    <property type="match status" value="3"/>
</dbReference>
<dbReference type="InterPro" id="IPR002110">
    <property type="entry name" value="Ankyrin_rpt"/>
</dbReference>
<evidence type="ECO:0000313" key="5">
    <source>
        <dbReference type="Proteomes" id="UP000002669"/>
    </source>
</evidence>
<feature type="repeat" description="ANK" evidence="3">
    <location>
        <begin position="558"/>
        <end position="581"/>
    </location>
</feature>
<evidence type="ECO:0000256" key="3">
    <source>
        <dbReference type="PROSITE-ProRule" id="PRU00023"/>
    </source>
</evidence>
<protein>
    <submittedName>
        <fullName evidence="4">Uncharacterized protein</fullName>
    </submittedName>
</protein>
<organism evidence="5">
    <name type="scientific">Arthroderma gypseum (strain ATCC MYA-4604 / CBS 118893)</name>
    <name type="common">Microsporum gypseum</name>
    <dbReference type="NCBI Taxonomy" id="535722"/>
    <lineage>
        <taxon>Eukaryota</taxon>
        <taxon>Fungi</taxon>
        <taxon>Dikarya</taxon>
        <taxon>Ascomycota</taxon>
        <taxon>Pezizomycotina</taxon>
        <taxon>Eurotiomycetes</taxon>
        <taxon>Eurotiomycetidae</taxon>
        <taxon>Onygenales</taxon>
        <taxon>Arthrodermataceae</taxon>
        <taxon>Nannizzia</taxon>
    </lineage>
</organism>
<gene>
    <name evidence="4" type="ORF">MGYG_03539</name>
</gene>
<name>E4USG8_ARTGP</name>
<feature type="repeat" description="ANK" evidence="3">
    <location>
        <begin position="1074"/>
        <end position="1106"/>
    </location>
</feature>
<dbReference type="RefSeq" id="XP_003173365.1">
    <property type="nucleotide sequence ID" value="XM_003173317.1"/>
</dbReference>
<keyword evidence="2 3" id="KW-0040">ANK repeat</keyword>
<feature type="repeat" description="ANK" evidence="3">
    <location>
        <begin position="695"/>
        <end position="716"/>
    </location>
</feature>
<feature type="repeat" description="ANK" evidence="3">
    <location>
        <begin position="624"/>
        <end position="645"/>
    </location>
</feature>
<dbReference type="VEuPathDB" id="FungiDB:MGYG_03539"/>
<evidence type="ECO:0000256" key="1">
    <source>
        <dbReference type="ARBA" id="ARBA00022737"/>
    </source>
</evidence>
<proteinExistence type="predicted"/>
<dbReference type="OrthoDB" id="341259at2759"/>
<dbReference type="PRINTS" id="PR01415">
    <property type="entry name" value="ANKYRIN"/>
</dbReference>
<feature type="repeat" description="ANK" evidence="3">
    <location>
        <begin position="841"/>
        <end position="873"/>
    </location>
</feature>
<dbReference type="eggNOG" id="KOG4177">
    <property type="taxonomic scope" value="Eukaryota"/>
</dbReference>
<dbReference type="Pfam" id="PF13637">
    <property type="entry name" value="Ank_4"/>
    <property type="match status" value="1"/>
</dbReference>
<dbReference type="GeneID" id="10028644"/>
<feature type="repeat" description="ANK" evidence="3">
    <location>
        <begin position="942"/>
        <end position="974"/>
    </location>
</feature>
<dbReference type="AlphaFoldDB" id="E4USG8"/>
<dbReference type="SMART" id="SM00248">
    <property type="entry name" value="ANK"/>
    <property type="match status" value="14"/>
</dbReference>
<dbReference type="PANTHER" id="PTHR24171:SF9">
    <property type="entry name" value="ANKYRIN REPEAT DOMAIN-CONTAINING PROTEIN 39"/>
    <property type="match status" value="1"/>
</dbReference>
<dbReference type="EMBL" id="DS989824">
    <property type="protein sequence ID" value="EFR00535.1"/>
    <property type="molecule type" value="Genomic_DNA"/>
</dbReference>
<evidence type="ECO:0000313" key="4">
    <source>
        <dbReference type="EMBL" id="EFR00535.1"/>
    </source>
</evidence>
<dbReference type="STRING" id="535722.E4USG8"/>
<evidence type="ECO:0000256" key="2">
    <source>
        <dbReference type="ARBA" id="ARBA00023043"/>
    </source>
</evidence>
<dbReference type="HOGENOM" id="CLU_005897_0_0_1"/>
<feature type="repeat" description="ANK" evidence="3">
    <location>
        <begin position="733"/>
        <end position="762"/>
    </location>
</feature>
<dbReference type="Proteomes" id="UP000002669">
    <property type="component" value="Unassembled WGS sequence"/>
</dbReference>
<feature type="repeat" description="ANK" evidence="3">
    <location>
        <begin position="591"/>
        <end position="623"/>
    </location>
</feature>
<keyword evidence="1" id="KW-0677">Repeat</keyword>
<accession>E4USG8</accession>
<feature type="repeat" description="ANK" evidence="3">
    <location>
        <begin position="661"/>
        <end position="693"/>
    </location>
</feature>
<dbReference type="PROSITE" id="PS50297">
    <property type="entry name" value="ANK_REP_REGION"/>
    <property type="match status" value="7"/>
</dbReference>
<dbReference type="PANTHER" id="PTHR24171">
    <property type="entry name" value="ANKYRIN REPEAT DOMAIN-CONTAINING PROTEIN 39-RELATED"/>
    <property type="match status" value="1"/>
</dbReference>
<sequence length="1176" mass="133192">MSEKQKVLLPQQPGKPDLEQKRRFSKDFEAATKVYGLCPTRVWSVFANLLPIDQPFIRDKRHQKCSDDFCELSTRNFTNVKQRHECSGYNWQLDNKCQPLKGFFDEQILMKSALAGNSTVWNLEGTNTVPLSQPFMAISHVWSDGTGTGNWPAGQVNECLYSFFRRLAYRFHCEGIWWDTLCTPLDKAARTVAIRTMDCYYQNARVTLVHDVFLREWTWDGAESACIAILLSPWFSRGWTALELAKSLRVKVIFKGTEGPVIKDLDYDILANINKTTHPSHWTACQMIRDLRKGISDLNGLVNTLRHRHTSWPKDMAVISGLLLGVDVEPDYEEGDILQQEIFRRVMVRIGRIYPGHLFHNTATMAGGESWCPRTLLEMPIAEHGEELEVDQNMDVIGLWECIHIPNPKMLKEHVAWEHLRGYTQNKLEQHLRETDDCIILVEQSAIDRPVISRKGLRRALLVKQVRSVTDKVVYTYIGVLNFNPPLSEDNLRSARATSEYKRVIIQGHSQKQSAKNGARVIGMVGSGGSWEDIHQLAWIGYYRTLFKNEDINRQDSQGRQPLHLIAERGNYKTVELLISRPDVVPCPDSAGRTVLHYAAFGGSLTTIDILLRAGFELQAQDYYGNTPLHLAAEQGHEDVVQKLLMVITEMKASIKWENRKGLTPLHLAAYVGHEGVVKSLITAGADIEATTSTFGWTPLHFAALKGNAEIVELLLLVYGCSGKIRDDKICWTPFHCAAVSNVKEVMRLFYDHGVELDTEDTYGWTPLQLAKALGHDISYPPLDDSVIRDFCRNKFSLIHHMAVYGPDATRRILFNQVDICGDGLIEAMDVDSFPVKRNASRQSVLRFAVIKNQQTIVQQLLEEATDINLSDNEMEKTPLHFAVEENAVAMAKFLIQKGADVTRTDKHGRTLLHYVAKTGNVEMFDLLKGTGKLSIKQKDSAGQTPLFIATCEVRSQMVRSLLEAGADPNTKDSRDRTPLYRLIEMRSWLLYSDLLEHGAHPNICHTFASEEPKSNISPSRNWRAKLPKTGRTDLEPRYNIDYLKPLLHTIQEERASICQDLLERGADPNTTTRDMTPLMLAIEEEDKIIVEALLNKGAGPNTLVKGWAPISQATSRGQREISELLRAKGVKTRDRFAGWLASPQPRSRYLSRRDLRDKDLLSVLIPSGWRDGNNI</sequence>